<keyword evidence="2" id="KW-1185">Reference proteome</keyword>
<gene>
    <name evidence="1" type="ORF">Air01nite_17760</name>
</gene>
<dbReference type="Proteomes" id="UP000624325">
    <property type="component" value="Unassembled WGS sequence"/>
</dbReference>
<dbReference type="RefSeq" id="WP_203701489.1">
    <property type="nucleotide sequence ID" value="NZ_BAAALU010000010.1"/>
</dbReference>
<evidence type="ECO:0000313" key="2">
    <source>
        <dbReference type="Proteomes" id="UP000624325"/>
    </source>
</evidence>
<reference evidence="1 2" key="1">
    <citation type="submission" date="2021-01" db="EMBL/GenBank/DDBJ databases">
        <title>Whole genome shotgun sequence of Asanoa iriomotensis NBRC 100142.</title>
        <authorList>
            <person name="Komaki H."/>
            <person name="Tamura T."/>
        </authorList>
    </citation>
    <scope>NUCLEOTIDE SEQUENCE [LARGE SCALE GENOMIC DNA]</scope>
    <source>
        <strain evidence="1 2">NBRC 100142</strain>
    </source>
</reference>
<name>A0ABQ4BYR9_9ACTN</name>
<evidence type="ECO:0000313" key="1">
    <source>
        <dbReference type="EMBL" id="GIF55681.1"/>
    </source>
</evidence>
<organism evidence="1 2">
    <name type="scientific">Asanoa iriomotensis</name>
    <dbReference type="NCBI Taxonomy" id="234613"/>
    <lineage>
        <taxon>Bacteria</taxon>
        <taxon>Bacillati</taxon>
        <taxon>Actinomycetota</taxon>
        <taxon>Actinomycetes</taxon>
        <taxon>Micromonosporales</taxon>
        <taxon>Micromonosporaceae</taxon>
        <taxon>Asanoa</taxon>
    </lineage>
</organism>
<proteinExistence type="predicted"/>
<sequence length="83" mass="8942">MHPIVPPPPNSRLAQTLGQLDEAVRQLPAGAEHSAPASLRREAIALAEVIHRNGDRSGVAHTAEANRLLHRIRGYLAATAKTR</sequence>
<protein>
    <submittedName>
        <fullName evidence="1">Uncharacterized protein</fullName>
    </submittedName>
</protein>
<comment type="caution">
    <text evidence="1">The sequence shown here is derived from an EMBL/GenBank/DDBJ whole genome shotgun (WGS) entry which is preliminary data.</text>
</comment>
<accession>A0ABQ4BYR9</accession>
<dbReference type="EMBL" id="BONC01000009">
    <property type="protein sequence ID" value="GIF55681.1"/>
    <property type="molecule type" value="Genomic_DNA"/>
</dbReference>